<comment type="subcellular location">
    <subcellularLocation>
        <location evidence="1">Membrane</location>
        <topology evidence="1">Single-pass membrane protein</topology>
    </subcellularLocation>
</comment>
<evidence type="ECO:0000256" key="3">
    <source>
        <dbReference type="ARBA" id="ARBA00022989"/>
    </source>
</evidence>
<dbReference type="OrthoDB" id="2412153at2759"/>
<keyword evidence="3 6" id="KW-1133">Transmembrane helix</keyword>
<dbReference type="GO" id="GO:0016020">
    <property type="term" value="C:membrane"/>
    <property type="evidence" value="ECO:0007669"/>
    <property type="project" value="UniProtKB-SubCell"/>
</dbReference>
<sequence>MPGASLQQDLDYTVTPELGSCQCNSEFFNAFHNCLACISSQGKNSPQIDNQQNWVASCESYGYNFTSAPIPYKPPVNGGSSSLSKGAIIGIVVAALVVVALAGTLIFLRTRKRRTKAGIFERPYTPTSSGAGGSYAPTPTEPTFNAYSNYHNADYPDNNAGGGGGGYTDQDQQYYNYDQNVPQQQQQHHYGADQNDENSDMVMMNNLKNPGYILPPAPMSAAAVAAVADIASPRPSDSFPQSLRKKPTDWDHQQRQHEFSSDLVSSHQLLPNEKAEFDDGEELEPPRARDRFANDRDDFTSRRSVTPPRANMQSYRDELARPSFEREPRRNSGSDRGSVSGINAARRGVVAGYDRKA</sequence>
<organism evidence="7 8">
    <name type="scientific">Mortierella polycephala</name>
    <dbReference type="NCBI Taxonomy" id="41804"/>
    <lineage>
        <taxon>Eukaryota</taxon>
        <taxon>Fungi</taxon>
        <taxon>Fungi incertae sedis</taxon>
        <taxon>Mucoromycota</taxon>
        <taxon>Mortierellomycotina</taxon>
        <taxon>Mortierellomycetes</taxon>
        <taxon>Mortierellales</taxon>
        <taxon>Mortierellaceae</taxon>
        <taxon>Mortierella</taxon>
    </lineage>
</organism>
<reference evidence="7" key="1">
    <citation type="journal article" date="2020" name="Fungal Divers.">
        <title>Resolving the Mortierellaceae phylogeny through synthesis of multi-gene phylogenetics and phylogenomics.</title>
        <authorList>
            <person name="Vandepol N."/>
            <person name="Liber J."/>
            <person name="Desiro A."/>
            <person name="Na H."/>
            <person name="Kennedy M."/>
            <person name="Barry K."/>
            <person name="Grigoriev I.V."/>
            <person name="Miller A.N."/>
            <person name="O'Donnell K."/>
            <person name="Stajich J.E."/>
            <person name="Bonito G."/>
        </authorList>
    </citation>
    <scope>NUCLEOTIDE SEQUENCE</scope>
    <source>
        <strain evidence="7">KOD948</strain>
    </source>
</reference>
<dbReference type="AlphaFoldDB" id="A0A9P6U601"/>
<feature type="compositionally biased region" description="Polar residues" evidence="5">
    <location>
        <begin position="141"/>
        <end position="151"/>
    </location>
</feature>
<evidence type="ECO:0000256" key="1">
    <source>
        <dbReference type="ARBA" id="ARBA00004167"/>
    </source>
</evidence>
<accession>A0A9P6U601</accession>
<feature type="region of interest" description="Disordered" evidence="5">
    <location>
        <begin position="233"/>
        <end position="357"/>
    </location>
</feature>
<keyword evidence="4 6" id="KW-0472">Membrane</keyword>
<evidence type="ECO:0000256" key="6">
    <source>
        <dbReference type="SAM" id="Phobius"/>
    </source>
</evidence>
<dbReference type="PANTHER" id="PTHR15549">
    <property type="entry name" value="PAIRED IMMUNOGLOBULIN-LIKE TYPE 2 RECEPTOR"/>
    <property type="match status" value="1"/>
</dbReference>
<keyword evidence="8" id="KW-1185">Reference proteome</keyword>
<keyword evidence="2 6" id="KW-0812">Transmembrane</keyword>
<name>A0A9P6U601_9FUNG</name>
<gene>
    <name evidence="7" type="ORF">BG011_000386</name>
</gene>
<dbReference type="PANTHER" id="PTHR15549:SF30">
    <property type="entry name" value="MID2 DOMAIN-CONTAINING PROTEIN"/>
    <property type="match status" value="1"/>
</dbReference>
<feature type="compositionally biased region" description="Basic and acidic residues" evidence="5">
    <location>
        <begin position="246"/>
        <end position="260"/>
    </location>
</feature>
<comment type="caution">
    <text evidence="7">The sequence shown here is derived from an EMBL/GenBank/DDBJ whole genome shotgun (WGS) entry which is preliminary data.</text>
</comment>
<evidence type="ECO:0000256" key="5">
    <source>
        <dbReference type="SAM" id="MobiDB-lite"/>
    </source>
</evidence>
<feature type="region of interest" description="Disordered" evidence="5">
    <location>
        <begin position="120"/>
        <end position="172"/>
    </location>
</feature>
<proteinExistence type="predicted"/>
<feature type="compositionally biased region" description="Basic and acidic residues" evidence="5">
    <location>
        <begin position="315"/>
        <end position="333"/>
    </location>
</feature>
<feature type="transmembrane region" description="Helical" evidence="6">
    <location>
        <begin position="87"/>
        <end position="108"/>
    </location>
</feature>
<dbReference type="InterPro" id="IPR051694">
    <property type="entry name" value="Immunoregulatory_rcpt-like"/>
</dbReference>
<evidence type="ECO:0000313" key="8">
    <source>
        <dbReference type="Proteomes" id="UP000726737"/>
    </source>
</evidence>
<evidence type="ECO:0000313" key="7">
    <source>
        <dbReference type="EMBL" id="KAG0262033.1"/>
    </source>
</evidence>
<protein>
    <submittedName>
        <fullName evidence="7">Uncharacterized protein</fullName>
    </submittedName>
</protein>
<feature type="compositionally biased region" description="Basic and acidic residues" evidence="5">
    <location>
        <begin position="284"/>
        <end position="301"/>
    </location>
</feature>
<dbReference type="EMBL" id="JAAAJA010000108">
    <property type="protein sequence ID" value="KAG0262033.1"/>
    <property type="molecule type" value="Genomic_DNA"/>
</dbReference>
<evidence type="ECO:0000256" key="2">
    <source>
        <dbReference type="ARBA" id="ARBA00022692"/>
    </source>
</evidence>
<evidence type="ECO:0000256" key="4">
    <source>
        <dbReference type="ARBA" id="ARBA00023136"/>
    </source>
</evidence>
<dbReference type="Proteomes" id="UP000726737">
    <property type="component" value="Unassembled WGS sequence"/>
</dbReference>
<dbReference type="GO" id="GO:0071944">
    <property type="term" value="C:cell periphery"/>
    <property type="evidence" value="ECO:0007669"/>
    <property type="project" value="UniProtKB-ARBA"/>
</dbReference>